<dbReference type="NCBIfam" id="TIGR00815">
    <property type="entry name" value="sulP"/>
    <property type="match status" value="1"/>
</dbReference>
<feature type="transmembrane region" description="Helical" evidence="5">
    <location>
        <begin position="345"/>
        <end position="366"/>
    </location>
</feature>
<keyword evidence="3 5" id="KW-1133">Transmembrane helix</keyword>
<dbReference type="InterPro" id="IPR036513">
    <property type="entry name" value="STAS_dom_sf"/>
</dbReference>
<feature type="transmembrane region" description="Helical" evidence="5">
    <location>
        <begin position="128"/>
        <end position="156"/>
    </location>
</feature>
<feature type="transmembrane region" description="Helical" evidence="5">
    <location>
        <begin position="252"/>
        <end position="271"/>
    </location>
</feature>
<proteinExistence type="predicted"/>
<dbReference type="Gene3D" id="3.30.750.24">
    <property type="entry name" value="STAS domain"/>
    <property type="match status" value="1"/>
</dbReference>
<evidence type="ECO:0000256" key="1">
    <source>
        <dbReference type="ARBA" id="ARBA00004141"/>
    </source>
</evidence>
<dbReference type="PANTHER" id="PTHR11814">
    <property type="entry name" value="SULFATE TRANSPORTER"/>
    <property type="match status" value="1"/>
</dbReference>
<reference evidence="7 8" key="1">
    <citation type="journal article" date="2014" name="BMC Genomics">
        <title>Adaptive genomic structural variation in the grape powdery mildew pathogen, Erysiphe necator.</title>
        <authorList>
            <person name="Jones L."/>
            <person name="Riaz S."/>
            <person name="Morales-Cruz A."/>
            <person name="Amrine K.C."/>
            <person name="McGuire B."/>
            <person name="Gubler W.D."/>
            <person name="Walker M.A."/>
            <person name="Cantu D."/>
        </authorList>
    </citation>
    <scope>NUCLEOTIDE SEQUENCE [LARGE SCALE GENOMIC DNA]</scope>
    <source>
        <strain evidence="8">c</strain>
    </source>
</reference>
<accession>A0A0B1PCP4</accession>
<sequence>MLSKLDRIKNRVLDALGTETNEQNKKFEESFKNTSLFTRQTANFYTEDEPHVANWIRKKTPKSHDLLNYALSVFPFAKWILNYNITWFLGDLVAGITIGAVVVPQGMAYAILAGLPPQYGLYSSFMGVLTYWLFATSKDITIGPIAIMSVLVGMVVSEAKVTNPDVPGHVVASGLSLVTGIIIASIGLLRCGWIIDLIPHVSIAAFTTGSAISIFIGQIPGLLGIKGLGSNNAPYQLLIRIFKNFHKIQLDAAIGLSSLFLLYLIRSMCILAAKKFPSQEKRIFFLSTLRTVLVILLFTMISWLVNRTHRSKPLYSILSTIPSGFSAASVPVINKSIFKLIAGKVPVAIILLMIEHVAVAKIFGSINNYVISPSQEMVAIGVTNILGSFIGGFAATGSFSRTAIGSKAGVRTPFAGVITAIEVLLAILVLPSVFFYIPFSTLSAVIIHSVLDLVTTPSTLYHFWCVSPLEVPIFFTGVIVTIFSSIENGLYTTTCISFLILIIRFVKARGKFLGMVKTHMVTGDSVVGDQIQHFLPSDNNISDFITNSLGGASSRYLFPALDYSDGSNPEVKLQYPKPGIFIFRFSQDLNYLSASHYFNQLTSYIYANTRRTNQNFYVKQGDRPWNDFTQKKPSSNSSEKPTLRAIILDFSAVNYVDFTSIQQLVDVRNQFDLYASPDIVDWHFSNVNNCWTKRALVASGFGYPSNPSVNMHKWKPIFGIAQISNRDGSIQSDSNICKELLAESGNQSSTDCTSELEKINPRMAVVGGLKYPFFHADLMTAWLSANAEVPYDQEKV</sequence>
<dbReference type="AlphaFoldDB" id="A0A0B1PCP4"/>
<dbReference type="SUPFAM" id="SSF52091">
    <property type="entry name" value="SpoIIaa-like"/>
    <property type="match status" value="1"/>
</dbReference>
<dbReference type="GO" id="GO:0016020">
    <property type="term" value="C:membrane"/>
    <property type="evidence" value="ECO:0007669"/>
    <property type="project" value="UniProtKB-SubCell"/>
</dbReference>
<dbReference type="Pfam" id="PF01740">
    <property type="entry name" value="STAS"/>
    <property type="match status" value="1"/>
</dbReference>
<dbReference type="HOGENOM" id="CLU_003182_8_1_1"/>
<evidence type="ECO:0000313" key="8">
    <source>
        <dbReference type="Proteomes" id="UP000030854"/>
    </source>
</evidence>
<dbReference type="EMBL" id="JNVN01000014">
    <property type="protein sequence ID" value="KHJ36457.1"/>
    <property type="molecule type" value="Genomic_DNA"/>
</dbReference>
<evidence type="ECO:0000256" key="3">
    <source>
        <dbReference type="ARBA" id="ARBA00022989"/>
    </source>
</evidence>
<dbReference type="Pfam" id="PF00916">
    <property type="entry name" value="Sulfate_transp"/>
    <property type="match status" value="1"/>
</dbReference>
<feature type="transmembrane region" description="Helical" evidence="5">
    <location>
        <begin position="283"/>
        <end position="303"/>
    </location>
</feature>
<evidence type="ECO:0000259" key="6">
    <source>
        <dbReference type="PROSITE" id="PS50801"/>
    </source>
</evidence>
<feature type="transmembrane region" description="Helical" evidence="5">
    <location>
        <begin position="315"/>
        <end position="333"/>
    </location>
</feature>
<evidence type="ECO:0000256" key="4">
    <source>
        <dbReference type="ARBA" id="ARBA00023136"/>
    </source>
</evidence>
<dbReference type="InterPro" id="IPR018045">
    <property type="entry name" value="S04_transporter_CS"/>
</dbReference>
<evidence type="ECO:0000256" key="5">
    <source>
        <dbReference type="SAM" id="Phobius"/>
    </source>
</evidence>
<evidence type="ECO:0000313" key="7">
    <source>
        <dbReference type="EMBL" id="KHJ36457.1"/>
    </source>
</evidence>
<dbReference type="CDD" id="cd07042">
    <property type="entry name" value="STAS_SulP_like_sulfate_transporter"/>
    <property type="match status" value="1"/>
</dbReference>
<dbReference type="STRING" id="52586.A0A0B1PCP4"/>
<feature type="transmembrane region" description="Helical" evidence="5">
    <location>
        <begin position="489"/>
        <end position="506"/>
    </location>
</feature>
<feature type="transmembrane region" description="Helical" evidence="5">
    <location>
        <begin position="168"/>
        <end position="189"/>
    </location>
</feature>
<feature type="transmembrane region" description="Helical" evidence="5">
    <location>
        <begin position="408"/>
        <end position="429"/>
    </location>
</feature>
<comment type="subcellular location">
    <subcellularLocation>
        <location evidence="1">Membrane</location>
        <topology evidence="1">Multi-pass membrane protein</topology>
    </subcellularLocation>
</comment>
<protein>
    <submittedName>
        <fullName evidence="7">Putative sulfate permease 2</fullName>
    </submittedName>
</protein>
<gene>
    <name evidence="7" type="ORF">EV44_g2527</name>
</gene>
<dbReference type="InterPro" id="IPR002645">
    <property type="entry name" value="STAS_dom"/>
</dbReference>
<dbReference type="InterPro" id="IPR011547">
    <property type="entry name" value="SLC26A/SulP_dom"/>
</dbReference>
<dbReference type="GO" id="GO:0008271">
    <property type="term" value="F:secondary active sulfate transmembrane transporter activity"/>
    <property type="evidence" value="ECO:0007669"/>
    <property type="project" value="InterPro"/>
</dbReference>
<dbReference type="PROSITE" id="PS01130">
    <property type="entry name" value="SLC26A"/>
    <property type="match status" value="1"/>
</dbReference>
<organism evidence="7 8">
    <name type="scientific">Uncinula necator</name>
    <name type="common">Grape powdery mildew</name>
    <dbReference type="NCBI Taxonomy" id="52586"/>
    <lineage>
        <taxon>Eukaryota</taxon>
        <taxon>Fungi</taxon>
        <taxon>Dikarya</taxon>
        <taxon>Ascomycota</taxon>
        <taxon>Pezizomycotina</taxon>
        <taxon>Leotiomycetes</taxon>
        <taxon>Erysiphales</taxon>
        <taxon>Erysiphaceae</taxon>
        <taxon>Erysiphe</taxon>
    </lineage>
</organism>
<dbReference type="InterPro" id="IPR001902">
    <property type="entry name" value="SLC26A/SulP_fam"/>
</dbReference>
<feature type="transmembrane region" description="Helical" evidence="5">
    <location>
        <begin position="461"/>
        <end position="483"/>
    </location>
</feature>
<feature type="transmembrane region" description="Helical" evidence="5">
    <location>
        <begin position="201"/>
        <end position="225"/>
    </location>
</feature>
<dbReference type="Proteomes" id="UP000030854">
    <property type="component" value="Unassembled WGS sequence"/>
</dbReference>
<comment type="caution">
    <text evidence="7">The sequence shown here is derived from an EMBL/GenBank/DDBJ whole genome shotgun (WGS) entry which is preliminary data.</text>
</comment>
<evidence type="ECO:0000256" key="2">
    <source>
        <dbReference type="ARBA" id="ARBA00022692"/>
    </source>
</evidence>
<keyword evidence="2 5" id="KW-0812">Transmembrane</keyword>
<dbReference type="FunFam" id="3.30.750.24:FF:000024">
    <property type="entry name" value="Sulfate permease 2"/>
    <property type="match status" value="1"/>
</dbReference>
<dbReference type="PROSITE" id="PS50801">
    <property type="entry name" value="STAS"/>
    <property type="match status" value="1"/>
</dbReference>
<name>A0A0B1PCP4_UNCNE</name>
<keyword evidence="4 5" id="KW-0472">Membrane</keyword>
<feature type="transmembrane region" description="Helical" evidence="5">
    <location>
        <begin position="378"/>
        <end position="396"/>
    </location>
</feature>
<feature type="domain" description="STAS" evidence="6">
    <location>
        <begin position="578"/>
        <end position="671"/>
    </location>
</feature>
<keyword evidence="8" id="KW-1185">Reference proteome</keyword>
<dbReference type="OMA" id="TRGESMF"/>